<reference evidence="7" key="1">
    <citation type="journal article" date="2015" name="Nature">
        <title>Complex archaea that bridge the gap between prokaryotes and eukaryotes.</title>
        <authorList>
            <person name="Spang A."/>
            <person name="Saw J.H."/>
            <person name="Jorgensen S.L."/>
            <person name="Zaremba-Niedzwiedzka K."/>
            <person name="Martijn J."/>
            <person name="Lind A.E."/>
            <person name="van Eijk R."/>
            <person name="Schleper C."/>
            <person name="Guy L."/>
            <person name="Ettema T.J."/>
        </authorList>
    </citation>
    <scope>NUCLEOTIDE SEQUENCE</scope>
</reference>
<dbReference type="GO" id="GO:0005886">
    <property type="term" value="C:plasma membrane"/>
    <property type="evidence" value="ECO:0007669"/>
    <property type="project" value="UniProtKB-SubCell"/>
</dbReference>
<feature type="transmembrane region" description="Helical" evidence="6">
    <location>
        <begin position="178"/>
        <end position="199"/>
    </location>
</feature>
<organism evidence="7">
    <name type="scientific">marine sediment metagenome</name>
    <dbReference type="NCBI Taxonomy" id="412755"/>
    <lineage>
        <taxon>unclassified sequences</taxon>
        <taxon>metagenomes</taxon>
        <taxon>ecological metagenomes</taxon>
    </lineage>
</organism>
<evidence type="ECO:0000256" key="4">
    <source>
        <dbReference type="ARBA" id="ARBA00022989"/>
    </source>
</evidence>
<dbReference type="Pfam" id="PF12679">
    <property type="entry name" value="ABC2_membrane_2"/>
    <property type="match status" value="1"/>
</dbReference>
<name>A0A0F9REQ3_9ZZZZ</name>
<feature type="transmembrane region" description="Helical" evidence="6">
    <location>
        <begin position="20"/>
        <end position="43"/>
    </location>
</feature>
<keyword evidence="4 6" id="KW-1133">Transmembrane helix</keyword>
<feature type="transmembrane region" description="Helical" evidence="6">
    <location>
        <begin position="231"/>
        <end position="249"/>
    </location>
</feature>
<comment type="subcellular location">
    <subcellularLocation>
        <location evidence="1">Cell membrane</location>
        <topology evidence="1">Multi-pass membrane protein</topology>
    </subcellularLocation>
</comment>
<protein>
    <submittedName>
        <fullName evidence="7">Uncharacterized protein</fullName>
    </submittedName>
</protein>
<evidence type="ECO:0000256" key="5">
    <source>
        <dbReference type="ARBA" id="ARBA00023136"/>
    </source>
</evidence>
<sequence length="255" mass="29394">MKNIWAIFKKEIKTYFTSPIAYVVITVFLVLIGFFFYSLIWWFNSQSLQMAQNPYSYQQLNINQMVYSPLFQNMSIILLLMIPLLTMRLFSEEKKSNTDELLYTCPISINQIILGKYFASLFVLLAMLFLTGILSIFTFAYGNPELVPILNGYLGLFLQGAAFIAVGIFFSSLTENQIVAAVLTFGTLLLFWILSWASYSAGGIWKGVLNYLSFIQHFDDMTRGILDTTDLVYYLSFIFLGLFLTHSVIQSRRWR</sequence>
<accession>A0A0F9REQ3</accession>
<dbReference type="PANTHER" id="PTHR30294:SF29">
    <property type="entry name" value="MULTIDRUG ABC TRANSPORTER PERMEASE YBHS-RELATED"/>
    <property type="match status" value="1"/>
</dbReference>
<dbReference type="GO" id="GO:0140359">
    <property type="term" value="F:ABC-type transporter activity"/>
    <property type="evidence" value="ECO:0007669"/>
    <property type="project" value="InterPro"/>
</dbReference>
<comment type="caution">
    <text evidence="7">The sequence shown here is derived from an EMBL/GenBank/DDBJ whole genome shotgun (WGS) entry which is preliminary data.</text>
</comment>
<dbReference type="AlphaFoldDB" id="A0A0F9REQ3"/>
<gene>
    <name evidence="7" type="ORF">LCGC14_0656490</name>
</gene>
<dbReference type="EMBL" id="LAZR01001240">
    <property type="protein sequence ID" value="KKN48087.1"/>
    <property type="molecule type" value="Genomic_DNA"/>
</dbReference>
<evidence type="ECO:0000256" key="2">
    <source>
        <dbReference type="ARBA" id="ARBA00022475"/>
    </source>
</evidence>
<evidence type="ECO:0000256" key="1">
    <source>
        <dbReference type="ARBA" id="ARBA00004651"/>
    </source>
</evidence>
<feature type="transmembrane region" description="Helical" evidence="6">
    <location>
        <begin position="153"/>
        <end position="171"/>
    </location>
</feature>
<dbReference type="InterPro" id="IPR051449">
    <property type="entry name" value="ABC-2_transporter_component"/>
</dbReference>
<proteinExistence type="predicted"/>
<evidence type="ECO:0000313" key="7">
    <source>
        <dbReference type="EMBL" id="KKN48087.1"/>
    </source>
</evidence>
<feature type="transmembrane region" description="Helical" evidence="6">
    <location>
        <begin position="117"/>
        <end position="141"/>
    </location>
</feature>
<evidence type="ECO:0000256" key="3">
    <source>
        <dbReference type="ARBA" id="ARBA00022692"/>
    </source>
</evidence>
<keyword evidence="3 6" id="KW-0812">Transmembrane</keyword>
<evidence type="ECO:0000256" key="6">
    <source>
        <dbReference type="SAM" id="Phobius"/>
    </source>
</evidence>
<feature type="transmembrane region" description="Helical" evidence="6">
    <location>
        <begin position="70"/>
        <end position="90"/>
    </location>
</feature>
<keyword evidence="2" id="KW-1003">Cell membrane</keyword>
<dbReference type="PANTHER" id="PTHR30294">
    <property type="entry name" value="MEMBRANE COMPONENT OF ABC TRANSPORTER YHHJ-RELATED"/>
    <property type="match status" value="1"/>
</dbReference>
<keyword evidence="5 6" id="KW-0472">Membrane</keyword>